<feature type="domain" description="Micro-fibrillar-associated protein 1 C-terminal" evidence="4">
    <location>
        <begin position="238"/>
        <end position="453"/>
    </location>
</feature>
<protein>
    <submittedName>
        <fullName evidence="5">Microfibrillar-associated protein 1</fullName>
    </submittedName>
</protein>
<dbReference type="InterPro" id="IPR009730">
    <property type="entry name" value="MFAP1_C"/>
</dbReference>
<feature type="coiled-coil region" evidence="2">
    <location>
        <begin position="340"/>
        <end position="367"/>
    </location>
</feature>
<dbReference type="PANTHER" id="PTHR15327">
    <property type="entry name" value="MICROFIBRIL-ASSOCIATED PROTEIN"/>
    <property type="match status" value="1"/>
</dbReference>
<sequence length="492" mass="57043">MDRQIDGEEVLVKIMADIALKNETIQCTAGAIPVKNEKGQTYMQKVKVHRYIAGKRPDFASDSEGSDISDFEVEAGGDARQQRRRRRADTSEEVGKRESISVIEQEPTAEELSDPRFRRLMLLKQMREAVVTGDEDAEDRVVRHKRFRGSGDGVSSSEDEMKDGAKEEEEEEEVDEEELARRRELIRQRARKRRAAEEADLERANAIDGRRAVEAEEAEKEEEDEEEEEEEEYTSSGSEDEMGASKLKPVFVRRQERITLQAKQRADQIAAEAAAEAKRLADERRRDTLKLLEAEIRREAEEARLMQDELEALDSDDATGDPQKEQEEYELWKVRELKRIRRDREAREAIEREKAEVERVRAMTEAERQAEFRKNPKEVTNKAVKGKYKFLQKYYHRGAFFVQTEEEKLYQRDFSKPTLEDHFDKTKLPPVLRVKNFGRAGRTKYTHLVDQDTTAFDAAWTSNDPLATKFQMSHGGGFKEVFEKPTSRKNTK</sequence>
<evidence type="ECO:0000313" key="5">
    <source>
        <dbReference type="EMBL" id="KAL5108826.1"/>
    </source>
</evidence>
<gene>
    <name evidence="5" type="ORF">TcWFU_004252</name>
</gene>
<keyword evidence="6" id="KW-1185">Reference proteome</keyword>
<feature type="region of interest" description="Disordered" evidence="3">
    <location>
        <begin position="57"/>
        <end position="110"/>
    </location>
</feature>
<feature type="region of interest" description="Disordered" evidence="3">
    <location>
        <begin position="129"/>
        <end position="248"/>
    </location>
</feature>
<evidence type="ECO:0000313" key="6">
    <source>
        <dbReference type="Proteomes" id="UP001651158"/>
    </source>
</evidence>
<accession>A0ABR4QGJ4</accession>
<evidence type="ECO:0000256" key="3">
    <source>
        <dbReference type="SAM" id="MobiDB-lite"/>
    </source>
</evidence>
<keyword evidence="2" id="KW-0175">Coiled coil</keyword>
<feature type="coiled-coil region" evidence="2">
    <location>
        <begin position="263"/>
        <end position="316"/>
    </location>
</feature>
<dbReference type="Pfam" id="PF06991">
    <property type="entry name" value="MFAP1"/>
    <property type="match status" value="1"/>
</dbReference>
<dbReference type="EMBL" id="JAKROA010000003">
    <property type="protein sequence ID" value="KAL5108826.1"/>
    <property type="molecule type" value="Genomic_DNA"/>
</dbReference>
<feature type="compositionally biased region" description="Acidic residues" evidence="3">
    <location>
        <begin position="64"/>
        <end position="75"/>
    </location>
</feature>
<dbReference type="Proteomes" id="UP001651158">
    <property type="component" value="Unassembled WGS sequence"/>
</dbReference>
<comment type="similarity">
    <text evidence="1">Belongs to the MFAP1 family.</text>
</comment>
<feature type="compositionally biased region" description="Acidic residues" evidence="3">
    <location>
        <begin position="215"/>
        <end position="242"/>
    </location>
</feature>
<organism evidence="5 6">
    <name type="scientific">Taenia crassiceps</name>
    <dbReference type="NCBI Taxonomy" id="6207"/>
    <lineage>
        <taxon>Eukaryota</taxon>
        <taxon>Metazoa</taxon>
        <taxon>Spiralia</taxon>
        <taxon>Lophotrochozoa</taxon>
        <taxon>Platyhelminthes</taxon>
        <taxon>Cestoda</taxon>
        <taxon>Eucestoda</taxon>
        <taxon>Cyclophyllidea</taxon>
        <taxon>Taeniidae</taxon>
        <taxon>Taenia</taxon>
    </lineage>
</organism>
<name>A0ABR4QGJ4_9CEST</name>
<evidence type="ECO:0000256" key="1">
    <source>
        <dbReference type="ARBA" id="ARBA00008155"/>
    </source>
</evidence>
<evidence type="ECO:0000256" key="2">
    <source>
        <dbReference type="SAM" id="Coils"/>
    </source>
</evidence>
<dbReference type="InterPro" id="IPR033194">
    <property type="entry name" value="MFAP1"/>
</dbReference>
<proteinExistence type="inferred from homology"/>
<feature type="compositionally biased region" description="Basic and acidic residues" evidence="3">
    <location>
        <begin position="88"/>
        <end position="99"/>
    </location>
</feature>
<evidence type="ECO:0000259" key="4">
    <source>
        <dbReference type="Pfam" id="PF06991"/>
    </source>
</evidence>
<feature type="compositionally biased region" description="Basic and acidic residues" evidence="3">
    <location>
        <begin position="195"/>
        <end position="214"/>
    </location>
</feature>
<feature type="compositionally biased region" description="Acidic residues" evidence="3">
    <location>
        <begin position="157"/>
        <end position="178"/>
    </location>
</feature>
<comment type="caution">
    <text evidence="5">The sequence shown here is derived from an EMBL/GenBank/DDBJ whole genome shotgun (WGS) entry which is preliminary data.</text>
</comment>
<reference evidence="5 6" key="1">
    <citation type="journal article" date="2022" name="Front. Cell. Infect. Microbiol.">
        <title>The Genomes of Two Strains of Taenia crassiceps the Animal Model for the Study of Human Cysticercosis.</title>
        <authorList>
            <person name="Bobes R.J."/>
            <person name="Estrada K."/>
            <person name="Rios-Valencia D.G."/>
            <person name="Calderon-Gallegos A."/>
            <person name="de la Torre P."/>
            <person name="Carrero J.C."/>
            <person name="Sanchez-Flores A."/>
            <person name="Laclette J.P."/>
        </authorList>
    </citation>
    <scope>NUCLEOTIDE SEQUENCE [LARGE SCALE GENOMIC DNA]</scope>
    <source>
        <strain evidence="5">WFUcys</strain>
    </source>
</reference>